<dbReference type="InterPro" id="IPR000326">
    <property type="entry name" value="PAP2/HPO"/>
</dbReference>
<dbReference type="Proteomes" id="UP000056968">
    <property type="component" value="Chromosome"/>
</dbReference>
<dbReference type="SUPFAM" id="SSF48317">
    <property type="entry name" value="Acid phosphatase/Vanadium-dependent haloperoxidase"/>
    <property type="match status" value="1"/>
</dbReference>
<feature type="domain" description="Phosphatidic acid phosphatase type 2/haloperoxidase" evidence="2">
    <location>
        <begin position="97"/>
        <end position="202"/>
    </location>
</feature>
<dbReference type="EMBL" id="CP013264">
    <property type="protein sequence ID" value="ALR21280.1"/>
    <property type="molecule type" value="Genomic_DNA"/>
</dbReference>
<dbReference type="Pfam" id="PF01569">
    <property type="entry name" value="PAP2"/>
    <property type="match status" value="1"/>
</dbReference>
<sequence length="217" mass="23011">MDARSISDGRSWKRGAGALAFALLCIVIVALVHRQGVLDGLNEGLMMEAGRLRDSGGGQHFTTIMQFASTVGGTGGRLLLLGGALALLLWSGRRRAAVWLAATMAGGTLLNLLLKQIFSAPRPDLLPHLDIVHSYSFPSGHAAGNMMFFGALAMLAGRWPAYAAAGVVIALIGVSRVWLGVHWPSDVLAGWIEGIGWLALCACWMPRASQQRAGRGR</sequence>
<keyword evidence="1" id="KW-0812">Transmembrane</keyword>
<dbReference type="CDD" id="cd03392">
    <property type="entry name" value="PAP2_like_2"/>
    <property type="match status" value="1"/>
</dbReference>
<organism evidence="3 4">
    <name type="scientific">Sphingobium baderi</name>
    <dbReference type="NCBI Taxonomy" id="1332080"/>
    <lineage>
        <taxon>Bacteria</taxon>
        <taxon>Pseudomonadati</taxon>
        <taxon>Pseudomonadota</taxon>
        <taxon>Alphaproteobacteria</taxon>
        <taxon>Sphingomonadales</taxon>
        <taxon>Sphingomonadaceae</taxon>
        <taxon>Sphingobium</taxon>
    </lineage>
</organism>
<dbReference type="Gene3D" id="1.20.144.10">
    <property type="entry name" value="Phosphatidic acid phosphatase type 2/haloperoxidase"/>
    <property type="match status" value="2"/>
</dbReference>
<dbReference type="SMART" id="SM00014">
    <property type="entry name" value="acidPPc"/>
    <property type="match status" value="1"/>
</dbReference>
<keyword evidence="1" id="KW-1133">Transmembrane helix</keyword>
<protein>
    <submittedName>
        <fullName evidence="3">Phospholipid phosphatase</fullName>
    </submittedName>
</protein>
<evidence type="ECO:0000259" key="2">
    <source>
        <dbReference type="SMART" id="SM00014"/>
    </source>
</evidence>
<dbReference type="KEGG" id="sbd:ATN00_14275"/>
<feature type="transmembrane region" description="Helical" evidence="1">
    <location>
        <begin position="162"/>
        <end position="181"/>
    </location>
</feature>
<dbReference type="RefSeq" id="WP_062065892.1">
    <property type="nucleotide sequence ID" value="NZ_CP013264.1"/>
</dbReference>
<name>A0A0S3F0R8_9SPHN</name>
<feature type="transmembrane region" description="Helical" evidence="1">
    <location>
        <begin position="64"/>
        <end position="89"/>
    </location>
</feature>
<feature type="transmembrane region" description="Helical" evidence="1">
    <location>
        <begin position="96"/>
        <end position="114"/>
    </location>
</feature>
<proteinExistence type="predicted"/>
<feature type="transmembrane region" description="Helical" evidence="1">
    <location>
        <begin position="134"/>
        <end position="155"/>
    </location>
</feature>
<evidence type="ECO:0000313" key="3">
    <source>
        <dbReference type="EMBL" id="ALR21280.1"/>
    </source>
</evidence>
<dbReference type="OrthoDB" id="9801622at2"/>
<dbReference type="STRING" id="1332080.ATN00_14275"/>
<keyword evidence="4" id="KW-1185">Reference proteome</keyword>
<dbReference type="PANTHER" id="PTHR14969">
    <property type="entry name" value="SPHINGOSINE-1-PHOSPHATE PHOSPHOHYDROLASE"/>
    <property type="match status" value="1"/>
</dbReference>
<evidence type="ECO:0000256" key="1">
    <source>
        <dbReference type="SAM" id="Phobius"/>
    </source>
</evidence>
<reference evidence="3 4" key="1">
    <citation type="submission" date="2015-11" db="EMBL/GenBank/DDBJ databases">
        <title>A Two-component Flavoprotein Monooxygenase System MeaXY Responsible for para-Hydroxylation of 2-Methyl-6-ethylaniline and 2,6-Diethylaniline in Sphingobium baderi DE-13.</title>
        <authorList>
            <person name="Cheng M."/>
            <person name="Meng Q."/>
            <person name="Yang Y."/>
            <person name="Chu C."/>
            <person name="Yan X."/>
            <person name="He J."/>
            <person name="Li S."/>
        </authorList>
    </citation>
    <scope>NUCLEOTIDE SEQUENCE [LARGE SCALE GENOMIC DNA]</scope>
    <source>
        <strain evidence="3 4">DE-13</strain>
    </source>
</reference>
<keyword evidence="1" id="KW-0472">Membrane</keyword>
<accession>A0A0S3F0R8</accession>
<dbReference type="InterPro" id="IPR036938">
    <property type="entry name" value="PAP2/HPO_sf"/>
</dbReference>
<dbReference type="PANTHER" id="PTHR14969:SF13">
    <property type="entry name" value="AT30094P"/>
    <property type="match status" value="1"/>
</dbReference>
<gene>
    <name evidence="3" type="ORF">ATN00_14275</name>
</gene>
<evidence type="ECO:0000313" key="4">
    <source>
        <dbReference type="Proteomes" id="UP000056968"/>
    </source>
</evidence>
<feature type="transmembrane region" description="Helical" evidence="1">
    <location>
        <begin position="187"/>
        <end position="205"/>
    </location>
</feature>
<dbReference type="AlphaFoldDB" id="A0A0S3F0R8"/>